<reference evidence="3" key="1">
    <citation type="submission" date="2023-04" db="EMBL/GenBank/DDBJ databases">
        <title>Black Yeasts Isolated from many extreme environments.</title>
        <authorList>
            <person name="Coleine C."/>
            <person name="Stajich J.E."/>
            <person name="Selbmann L."/>
        </authorList>
    </citation>
    <scope>NUCLEOTIDE SEQUENCE</scope>
    <source>
        <strain evidence="3">CCFEE 5312</strain>
    </source>
</reference>
<dbReference type="InterPro" id="IPR035959">
    <property type="entry name" value="RutC-like_sf"/>
</dbReference>
<evidence type="ECO:0000256" key="1">
    <source>
        <dbReference type="SAM" id="Phobius"/>
    </source>
</evidence>
<organism evidence="3 4">
    <name type="scientific">Extremus antarcticus</name>
    <dbReference type="NCBI Taxonomy" id="702011"/>
    <lineage>
        <taxon>Eukaryota</taxon>
        <taxon>Fungi</taxon>
        <taxon>Dikarya</taxon>
        <taxon>Ascomycota</taxon>
        <taxon>Pezizomycotina</taxon>
        <taxon>Dothideomycetes</taxon>
        <taxon>Dothideomycetidae</taxon>
        <taxon>Mycosphaerellales</taxon>
        <taxon>Extremaceae</taxon>
        <taxon>Extremus</taxon>
    </lineage>
</organism>
<evidence type="ECO:0000256" key="2">
    <source>
        <dbReference type="SAM" id="SignalP"/>
    </source>
</evidence>
<dbReference type="Pfam" id="PF01042">
    <property type="entry name" value="Ribonuc_L-PSP"/>
    <property type="match status" value="1"/>
</dbReference>
<proteinExistence type="predicted"/>
<dbReference type="InterPro" id="IPR006175">
    <property type="entry name" value="YjgF/YER057c/UK114"/>
</dbReference>
<comment type="caution">
    <text evidence="3">The sequence shown here is derived from an EMBL/GenBank/DDBJ whole genome shotgun (WGS) entry which is preliminary data.</text>
</comment>
<protein>
    <submittedName>
        <fullName evidence="3">Uncharacterized protein</fullName>
    </submittedName>
</protein>
<dbReference type="AlphaFoldDB" id="A0AAJ0G8B7"/>
<gene>
    <name evidence="3" type="ORF">LTR09_005698</name>
</gene>
<evidence type="ECO:0000313" key="4">
    <source>
        <dbReference type="Proteomes" id="UP001271007"/>
    </source>
</evidence>
<keyword evidence="2" id="KW-0732">Signal</keyword>
<evidence type="ECO:0000313" key="3">
    <source>
        <dbReference type="EMBL" id="KAK3053072.1"/>
    </source>
</evidence>
<keyword evidence="1" id="KW-0812">Transmembrane</keyword>
<dbReference type="Proteomes" id="UP001271007">
    <property type="component" value="Unassembled WGS sequence"/>
</dbReference>
<dbReference type="SUPFAM" id="SSF55298">
    <property type="entry name" value="YjgF-like"/>
    <property type="match status" value="1"/>
</dbReference>
<feature type="chain" id="PRO_5042465754" evidence="2">
    <location>
        <begin position="17"/>
        <end position="620"/>
    </location>
</feature>
<keyword evidence="1" id="KW-0472">Membrane</keyword>
<keyword evidence="1" id="KW-1133">Transmembrane helix</keyword>
<sequence>MYKITAVIGLVGLASAALENGAPPAYQSAPPASDGTTSSSAAPVTSSVVVSSSIPAYPSSTPAAYTSSASSAVGYSSVPVAYSSSASPVSSSAYAISSSVVPSSTSSAPPAPTCDCWSKCFEAAGVSGEGELCGNSEVSSCIATTCSNEEDKNYWTWYNSFCSAVPTSSVTSTYSASATVSSSSSVSSSATPTPSCWNDCFGQAGITSEEQLCGNQQVNSCIYYTCSAEEDQAYWSWYNSFCPAPSTSTVPASETYPVTTSSSTVSSTSSAPTTTATGDCWEVCFAENNVESQASLCGNDAVSKCIHDTCSADLDKAYWDWYNGYCTPTTGVSTLTTICTPTEPATTGATTGATTEIPPPYTTTYETTYTTPASPVETAPVDSGLPPAPSTWVPATSAAPPAPYNSPAWSSPYSYPVAPTGTGSAWSPNASPSGYVPVPATGAGAANKAGGLIAVVVAAAAFLIPMGVRFLVAHVDVDILAMREFLWHGCEELERLDFDHVTMKTWANRLHLTAHRVAYLGGWEGNLNADDWQGQIDKAFENVDRVLQAAGLRGWEDVYCIRSYQTDIANHFDYLVQKLKKRIPGHRPIWTALGVPALAFPAMSVEIEVEAYRGKQVEAA</sequence>
<keyword evidence="4" id="KW-1185">Reference proteome</keyword>
<feature type="transmembrane region" description="Helical" evidence="1">
    <location>
        <begin position="449"/>
        <end position="472"/>
    </location>
</feature>
<name>A0AAJ0G8B7_9PEZI</name>
<dbReference type="Gene3D" id="3.30.1330.40">
    <property type="entry name" value="RutC-like"/>
    <property type="match status" value="1"/>
</dbReference>
<feature type="signal peptide" evidence="2">
    <location>
        <begin position="1"/>
        <end position="16"/>
    </location>
</feature>
<dbReference type="EMBL" id="JAWDJX010000017">
    <property type="protein sequence ID" value="KAK3053072.1"/>
    <property type="molecule type" value="Genomic_DNA"/>
</dbReference>
<accession>A0AAJ0G8B7</accession>